<keyword evidence="4" id="KW-1185">Reference proteome</keyword>
<dbReference type="Ensembl" id="ENSECAT00000127104.1">
    <property type="protein sequence ID" value="ENSECAP00000074575.1"/>
    <property type="gene ID" value="ENSECAG00000050481.1"/>
</dbReference>
<proteinExistence type="inferred from homology"/>
<dbReference type="InterPro" id="IPR051320">
    <property type="entry name" value="Viral_Replic_Matur_Polypro"/>
</dbReference>
<name>A0A9L0SKQ0_HORSE</name>
<dbReference type="AlphaFoldDB" id="A0A9L0SKQ0"/>
<protein>
    <recommendedName>
        <fullName evidence="2">Reverse transcriptase domain-containing protein</fullName>
    </recommendedName>
</protein>
<dbReference type="PANTHER" id="PTHR33064">
    <property type="entry name" value="POL PROTEIN"/>
    <property type="match status" value="1"/>
</dbReference>
<dbReference type="InterPro" id="IPR043502">
    <property type="entry name" value="DNA/RNA_pol_sf"/>
</dbReference>
<evidence type="ECO:0000256" key="1">
    <source>
        <dbReference type="ARBA" id="ARBA00010879"/>
    </source>
</evidence>
<reference evidence="3 4" key="1">
    <citation type="journal article" date="2009" name="Science">
        <title>Genome sequence, comparative analysis, and population genetics of the domestic horse.</title>
        <authorList>
            <consortium name="Broad Institute Genome Sequencing Platform"/>
            <consortium name="Broad Institute Whole Genome Assembly Team"/>
            <person name="Wade C.M."/>
            <person name="Giulotto E."/>
            <person name="Sigurdsson S."/>
            <person name="Zoli M."/>
            <person name="Gnerre S."/>
            <person name="Imsland F."/>
            <person name="Lear T.L."/>
            <person name="Adelson D.L."/>
            <person name="Bailey E."/>
            <person name="Bellone R.R."/>
            <person name="Bloecker H."/>
            <person name="Distl O."/>
            <person name="Edgar R.C."/>
            <person name="Garber M."/>
            <person name="Leeb T."/>
            <person name="Mauceli E."/>
            <person name="MacLeod J.N."/>
            <person name="Penedo M.C.T."/>
            <person name="Raison J.M."/>
            <person name="Sharpe T."/>
            <person name="Vogel J."/>
            <person name="Andersson L."/>
            <person name="Antczak D.F."/>
            <person name="Biagi T."/>
            <person name="Binns M.M."/>
            <person name="Chowdhary B.P."/>
            <person name="Coleman S.J."/>
            <person name="Della Valle G."/>
            <person name="Fryc S."/>
            <person name="Guerin G."/>
            <person name="Hasegawa T."/>
            <person name="Hill E.W."/>
            <person name="Jurka J."/>
            <person name="Kiialainen A."/>
            <person name="Lindgren G."/>
            <person name="Liu J."/>
            <person name="Magnani E."/>
            <person name="Mickelson J.R."/>
            <person name="Murray J."/>
            <person name="Nergadze S.G."/>
            <person name="Onofrio R."/>
            <person name="Pedroni S."/>
            <person name="Piras M.F."/>
            <person name="Raudsepp T."/>
            <person name="Rocchi M."/>
            <person name="Roeed K.H."/>
            <person name="Ryder O.A."/>
            <person name="Searle S."/>
            <person name="Skow L."/>
            <person name="Swinburne J.E."/>
            <person name="Syvaenen A.C."/>
            <person name="Tozaki T."/>
            <person name="Valberg S.J."/>
            <person name="Vaudin M."/>
            <person name="White J.R."/>
            <person name="Zody M.C."/>
            <person name="Lander E.S."/>
            <person name="Lindblad-Toh K."/>
        </authorList>
    </citation>
    <scope>NUCLEOTIDE SEQUENCE [LARGE SCALE GENOMIC DNA]</scope>
    <source>
        <strain evidence="3 4">Thoroughbred</strain>
    </source>
</reference>
<comment type="similarity">
    <text evidence="1">Belongs to the beta type-B retroviral polymerase family. HERV class-II K(HML-2) pol subfamily.</text>
</comment>
<feature type="domain" description="Reverse transcriptase" evidence="2">
    <location>
        <begin position="95"/>
        <end position="214"/>
    </location>
</feature>
<dbReference type="Gene3D" id="3.30.70.270">
    <property type="match status" value="1"/>
</dbReference>
<dbReference type="Gene3D" id="3.10.10.10">
    <property type="entry name" value="HIV Type 1 Reverse Transcriptase, subunit A, domain 1"/>
    <property type="match status" value="1"/>
</dbReference>
<dbReference type="PANTHER" id="PTHR33064:SF38">
    <property type="entry name" value="LRRGT00076-LIKE"/>
    <property type="match status" value="1"/>
</dbReference>
<dbReference type="GeneTree" id="ENSGT00940000163417"/>
<evidence type="ECO:0000313" key="4">
    <source>
        <dbReference type="Proteomes" id="UP000002281"/>
    </source>
</evidence>
<dbReference type="InterPro" id="IPR000477">
    <property type="entry name" value="RT_dom"/>
</dbReference>
<sequence>MKKLGSQFILTREEDGLFVALFPSSVVSQIPPNIPPHIWEAVDPQVWVCSLPGRAITAQPVSITLRDSSLVPHKRQYPLKPEAIEGLQPLILKFLSHGLLKRCQSPYNTPILPVKKPNGDYRLVQDLRIINEATVPIHPIVPNPYTILSQIPENSNWFTVLDLKDAFFCIPLDETSQPLFAFEWKFPNEALPIQLTWTVLPQGFRDSPHLLEVP</sequence>
<dbReference type="SUPFAM" id="SSF56672">
    <property type="entry name" value="DNA/RNA polymerases"/>
    <property type="match status" value="1"/>
</dbReference>
<dbReference type="InterPro" id="IPR043128">
    <property type="entry name" value="Rev_trsase/Diguanyl_cyclase"/>
</dbReference>
<dbReference type="Pfam" id="PF00078">
    <property type="entry name" value="RVT_1"/>
    <property type="match status" value="1"/>
</dbReference>
<reference evidence="3" key="3">
    <citation type="submission" date="2025-09" db="UniProtKB">
        <authorList>
            <consortium name="Ensembl"/>
        </authorList>
    </citation>
    <scope>IDENTIFICATION</scope>
    <source>
        <strain evidence="3">Thoroughbred</strain>
    </source>
</reference>
<organism evidence="3 4">
    <name type="scientific">Equus caballus</name>
    <name type="common">Horse</name>
    <dbReference type="NCBI Taxonomy" id="9796"/>
    <lineage>
        <taxon>Eukaryota</taxon>
        <taxon>Metazoa</taxon>
        <taxon>Chordata</taxon>
        <taxon>Craniata</taxon>
        <taxon>Vertebrata</taxon>
        <taxon>Euteleostomi</taxon>
        <taxon>Mammalia</taxon>
        <taxon>Eutheria</taxon>
        <taxon>Laurasiatheria</taxon>
        <taxon>Perissodactyla</taxon>
        <taxon>Equidae</taxon>
        <taxon>Equus</taxon>
    </lineage>
</organism>
<dbReference type="Proteomes" id="UP000002281">
    <property type="component" value="Chromosome 11"/>
</dbReference>
<dbReference type="PROSITE" id="PS50878">
    <property type="entry name" value="RT_POL"/>
    <property type="match status" value="1"/>
</dbReference>
<evidence type="ECO:0000313" key="3">
    <source>
        <dbReference type="Ensembl" id="ENSECAP00000074575.1"/>
    </source>
</evidence>
<evidence type="ECO:0000259" key="2">
    <source>
        <dbReference type="PROSITE" id="PS50878"/>
    </source>
</evidence>
<reference evidence="3" key="2">
    <citation type="submission" date="2025-08" db="UniProtKB">
        <authorList>
            <consortium name="Ensembl"/>
        </authorList>
    </citation>
    <scope>IDENTIFICATION</scope>
    <source>
        <strain evidence="3">Thoroughbred</strain>
    </source>
</reference>
<accession>A0A9L0SKQ0</accession>